<sequence>MPSLPSIQPKSDGIMNILLLGESGVGKSTFINAFVNYLKFNKLEEAVKNPIVLIPVSFIITTGDNFEEQLVKFEGKDNLSNEDHEHVGHSVTQHCKSKMSIGIIPNELYSLKQAQLKINLMIRPMLESMRNILRNFILWDIGSCKISIKLHPQIIKNPTAICLKCSCEYFQVAEFWFKIDSLHVFINNKCQICQCDPSDHYPIDYELVYKRSDDLLS</sequence>
<accession>A0A818T7N7</accession>
<reference evidence="1" key="1">
    <citation type="submission" date="2021-02" db="EMBL/GenBank/DDBJ databases">
        <authorList>
            <person name="Nowell W R."/>
        </authorList>
    </citation>
    <scope>NUCLEOTIDE SEQUENCE</scope>
</reference>
<dbReference type="PANTHER" id="PTHR32046:SF11">
    <property type="entry name" value="IMMUNE-ASSOCIATED NUCLEOTIDE-BINDING PROTEIN 10-LIKE"/>
    <property type="match status" value="1"/>
</dbReference>
<proteinExistence type="predicted"/>
<dbReference type="Gene3D" id="3.40.50.300">
    <property type="entry name" value="P-loop containing nucleotide triphosphate hydrolases"/>
    <property type="match status" value="1"/>
</dbReference>
<dbReference type="PROSITE" id="PS00675">
    <property type="entry name" value="SIGMA54_INTERACT_1"/>
    <property type="match status" value="1"/>
</dbReference>
<evidence type="ECO:0008006" key="3">
    <source>
        <dbReference type="Google" id="ProtNLM"/>
    </source>
</evidence>
<dbReference type="Proteomes" id="UP000663874">
    <property type="component" value="Unassembled WGS sequence"/>
</dbReference>
<evidence type="ECO:0000313" key="2">
    <source>
        <dbReference type="Proteomes" id="UP000663874"/>
    </source>
</evidence>
<feature type="non-terminal residue" evidence="1">
    <location>
        <position position="1"/>
    </location>
</feature>
<dbReference type="InterPro" id="IPR027417">
    <property type="entry name" value="P-loop_NTPase"/>
</dbReference>
<dbReference type="InterPro" id="IPR025662">
    <property type="entry name" value="Sigma_54_int_dom_ATP-bd_1"/>
</dbReference>
<comment type="caution">
    <text evidence="1">The sequence shown here is derived from an EMBL/GenBank/DDBJ whole genome shotgun (WGS) entry which is preliminary data.</text>
</comment>
<dbReference type="PANTHER" id="PTHR32046">
    <property type="entry name" value="G DOMAIN-CONTAINING PROTEIN"/>
    <property type="match status" value="1"/>
</dbReference>
<gene>
    <name evidence="1" type="ORF">FNK824_LOCUS7723</name>
</gene>
<protein>
    <recommendedName>
        <fullName evidence="3">G domain-containing protein</fullName>
    </recommendedName>
</protein>
<dbReference type="SUPFAM" id="SSF52540">
    <property type="entry name" value="P-loop containing nucleoside triphosphate hydrolases"/>
    <property type="match status" value="1"/>
</dbReference>
<name>A0A818T7N7_9BILA</name>
<evidence type="ECO:0000313" key="1">
    <source>
        <dbReference type="EMBL" id="CAF3679093.1"/>
    </source>
</evidence>
<dbReference type="AlphaFoldDB" id="A0A818T7N7"/>
<organism evidence="1 2">
    <name type="scientific">Rotaria sordida</name>
    <dbReference type="NCBI Taxonomy" id="392033"/>
    <lineage>
        <taxon>Eukaryota</taxon>
        <taxon>Metazoa</taxon>
        <taxon>Spiralia</taxon>
        <taxon>Gnathifera</taxon>
        <taxon>Rotifera</taxon>
        <taxon>Eurotatoria</taxon>
        <taxon>Bdelloidea</taxon>
        <taxon>Philodinida</taxon>
        <taxon>Philodinidae</taxon>
        <taxon>Rotaria</taxon>
    </lineage>
</organism>
<dbReference type="EMBL" id="CAJOBE010000729">
    <property type="protein sequence ID" value="CAF3679093.1"/>
    <property type="molecule type" value="Genomic_DNA"/>
</dbReference>